<feature type="transmembrane region" description="Helical" evidence="1">
    <location>
        <begin position="147"/>
        <end position="169"/>
    </location>
</feature>
<name>A0ABS2D9R4_9SPHN</name>
<feature type="transmembrane region" description="Helical" evidence="1">
    <location>
        <begin position="109"/>
        <end position="135"/>
    </location>
</feature>
<comment type="caution">
    <text evidence="2">The sequence shown here is derived from an EMBL/GenBank/DDBJ whole genome shotgun (WGS) entry which is preliminary data.</text>
</comment>
<reference evidence="2 3" key="1">
    <citation type="submission" date="2020-12" db="EMBL/GenBank/DDBJ databases">
        <title>Sphingomonas sp.</title>
        <authorList>
            <person name="Kim M.K."/>
        </authorList>
    </citation>
    <scope>NUCLEOTIDE SEQUENCE [LARGE SCALE GENOMIC DNA]</scope>
    <source>
        <strain evidence="2 3">BT552</strain>
    </source>
</reference>
<organism evidence="2 3">
    <name type="scientific">Sphingomonas longa</name>
    <dbReference type="NCBI Taxonomy" id="2778730"/>
    <lineage>
        <taxon>Bacteria</taxon>
        <taxon>Pseudomonadati</taxon>
        <taxon>Pseudomonadota</taxon>
        <taxon>Alphaproteobacteria</taxon>
        <taxon>Sphingomonadales</taxon>
        <taxon>Sphingomonadaceae</taxon>
        <taxon>Sphingomonas</taxon>
    </lineage>
</organism>
<evidence type="ECO:0000313" key="2">
    <source>
        <dbReference type="EMBL" id="MBM6577670.1"/>
    </source>
</evidence>
<sequence>MTDILPRLMMVVVERWLGSSHREWGLAMQVEFGAAAAEGRGLSFAAGCLLAAFRELPRHHHGQFALINHVLTLGVLVPMAALHILSAAGLPSTAGIHSLLDHSHARNPYLARAQLAAVPSLLIIWLVLGAAHLRLSWLLLDRDWSRAWGMAALIVAATATLAIYTSVLFLDDGAAVLQATASIIVLMVLAAAKWTIEARERSWRAIVNEQGR</sequence>
<feature type="transmembrane region" description="Helical" evidence="1">
    <location>
        <begin position="175"/>
        <end position="196"/>
    </location>
</feature>
<accession>A0ABS2D9R4</accession>
<dbReference type="EMBL" id="JAFEMC010000004">
    <property type="protein sequence ID" value="MBM6577670.1"/>
    <property type="molecule type" value="Genomic_DNA"/>
</dbReference>
<proteinExistence type="predicted"/>
<dbReference type="Proteomes" id="UP000763641">
    <property type="component" value="Unassembled WGS sequence"/>
</dbReference>
<protein>
    <recommendedName>
        <fullName evidence="4">DUF998 domain-containing protein</fullName>
    </recommendedName>
</protein>
<keyword evidence="1" id="KW-0472">Membrane</keyword>
<gene>
    <name evidence="2" type="ORF">ILT43_14910</name>
</gene>
<evidence type="ECO:0000256" key="1">
    <source>
        <dbReference type="SAM" id="Phobius"/>
    </source>
</evidence>
<keyword evidence="1" id="KW-0812">Transmembrane</keyword>
<keyword evidence="1" id="KW-1133">Transmembrane helix</keyword>
<evidence type="ECO:0000313" key="3">
    <source>
        <dbReference type="Proteomes" id="UP000763641"/>
    </source>
</evidence>
<dbReference type="RefSeq" id="WP_204199773.1">
    <property type="nucleotide sequence ID" value="NZ_JAFEMC010000004.1"/>
</dbReference>
<keyword evidence="3" id="KW-1185">Reference proteome</keyword>
<feature type="transmembrane region" description="Helical" evidence="1">
    <location>
        <begin position="65"/>
        <end position="89"/>
    </location>
</feature>
<evidence type="ECO:0008006" key="4">
    <source>
        <dbReference type="Google" id="ProtNLM"/>
    </source>
</evidence>